<dbReference type="InterPro" id="IPR011006">
    <property type="entry name" value="CheY-like_superfamily"/>
</dbReference>
<dbReference type="GO" id="GO:0005524">
    <property type="term" value="F:ATP binding"/>
    <property type="evidence" value="ECO:0007669"/>
    <property type="project" value="UniProtKB-KW"/>
</dbReference>
<dbReference type="SUPFAM" id="SSF52172">
    <property type="entry name" value="CheY-like"/>
    <property type="match status" value="1"/>
</dbReference>
<dbReference type="SUPFAM" id="SSF46689">
    <property type="entry name" value="Homeodomain-like"/>
    <property type="match status" value="1"/>
</dbReference>
<dbReference type="SMART" id="SM00448">
    <property type="entry name" value="REC"/>
    <property type="match status" value="1"/>
</dbReference>
<dbReference type="PROSITE" id="PS50110">
    <property type="entry name" value="RESPONSE_REGULATORY"/>
    <property type="match status" value="1"/>
</dbReference>
<dbReference type="PROSITE" id="PS00688">
    <property type="entry name" value="SIGMA54_INTERACT_3"/>
    <property type="match status" value="1"/>
</dbReference>
<evidence type="ECO:0000256" key="1">
    <source>
        <dbReference type="ARBA" id="ARBA00022741"/>
    </source>
</evidence>
<dbReference type="Pfam" id="PF02954">
    <property type="entry name" value="HTH_8"/>
    <property type="match status" value="1"/>
</dbReference>
<dbReference type="Pfam" id="PF00072">
    <property type="entry name" value="Response_reg"/>
    <property type="match status" value="1"/>
</dbReference>
<dbReference type="SUPFAM" id="SSF52540">
    <property type="entry name" value="P-loop containing nucleoside triphosphate hydrolases"/>
    <property type="match status" value="1"/>
</dbReference>
<dbReference type="InterPro" id="IPR001789">
    <property type="entry name" value="Sig_transdc_resp-reg_receiver"/>
</dbReference>
<dbReference type="InterPro" id="IPR025662">
    <property type="entry name" value="Sigma_54_int_dom_ATP-bd_1"/>
</dbReference>
<dbReference type="GO" id="GO:0006355">
    <property type="term" value="P:regulation of DNA-templated transcription"/>
    <property type="evidence" value="ECO:0007669"/>
    <property type="project" value="InterPro"/>
</dbReference>
<dbReference type="PRINTS" id="PR01590">
    <property type="entry name" value="HTHFIS"/>
</dbReference>
<feature type="domain" description="Sigma-54 factor interaction" evidence="6">
    <location>
        <begin position="157"/>
        <end position="382"/>
    </location>
</feature>
<keyword evidence="5" id="KW-0597">Phosphoprotein</keyword>
<gene>
    <name evidence="8" type="ORF">FJY68_11270</name>
</gene>
<dbReference type="InterPro" id="IPR003593">
    <property type="entry name" value="AAA+_ATPase"/>
</dbReference>
<keyword evidence="3" id="KW-0805">Transcription regulation</keyword>
<dbReference type="InterPro" id="IPR002078">
    <property type="entry name" value="Sigma_54_int"/>
</dbReference>
<feature type="modified residue" description="4-aspartylphosphate" evidence="5">
    <location>
        <position position="67"/>
    </location>
</feature>
<dbReference type="Gene3D" id="1.10.8.60">
    <property type="match status" value="1"/>
</dbReference>
<dbReference type="InterPro" id="IPR058031">
    <property type="entry name" value="AAA_lid_NorR"/>
</dbReference>
<keyword evidence="2" id="KW-0067">ATP-binding</keyword>
<comment type="caution">
    <text evidence="8">The sequence shown here is derived from an EMBL/GenBank/DDBJ whole genome shotgun (WGS) entry which is preliminary data.</text>
</comment>
<dbReference type="GO" id="GO:0000160">
    <property type="term" value="P:phosphorelay signal transduction system"/>
    <property type="evidence" value="ECO:0007669"/>
    <property type="project" value="InterPro"/>
</dbReference>
<dbReference type="Gene3D" id="1.10.10.60">
    <property type="entry name" value="Homeodomain-like"/>
    <property type="match status" value="1"/>
</dbReference>
<reference evidence="8" key="1">
    <citation type="submission" date="2019-03" db="EMBL/GenBank/DDBJ databases">
        <title>Lake Tanganyika Metagenome-Assembled Genomes (MAGs).</title>
        <authorList>
            <person name="Tran P."/>
        </authorList>
    </citation>
    <scope>NUCLEOTIDE SEQUENCE</scope>
    <source>
        <strain evidence="8">K_DeepCast_150m_m2_040</strain>
    </source>
</reference>
<dbReference type="GO" id="GO:0043565">
    <property type="term" value="F:sequence-specific DNA binding"/>
    <property type="evidence" value="ECO:0007669"/>
    <property type="project" value="InterPro"/>
</dbReference>
<dbReference type="FunFam" id="3.40.50.300:FF:000006">
    <property type="entry name" value="DNA-binding transcriptional regulator NtrC"/>
    <property type="match status" value="1"/>
</dbReference>
<dbReference type="PANTHER" id="PTHR32071:SF113">
    <property type="entry name" value="ALGINATE BIOSYNTHESIS TRANSCRIPTIONAL REGULATORY PROTEIN ALGB"/>
    <property type="match status" value="1"/>
</dbReference>
<protein>
    <submittedName>
        <fullName evidence="8">Sigma-54-dependent Fis family transcriptional regulator</fullName>
    </submittedName>
</protein>
<dbReference type="InterPro" id="IPR009057">
    <property type="entry name" value="Homeodomain-like_sf"/>
</dbReference>
<evidence type="ECO:0000313" key="9">
    <source>
        <dbReference type="Proteomes" id="UP000779900"/>
    </source>
</evidence>
<dbReference type="PROSITE" id="PS00675">
    <property type="entry name" value="SIGMA54_INTERACT_1"/>
    <property type="match status" value="1"/>
</dbReference>
<evidence type="ECO:0000256" key="4">
    <source>
        <dbReference type="ARBA" id="ARBA00023163"/>
    </source>
</evidence>
<evidence type="ECO:0000256" key="3">
    <source>
        <dbReference type="ARBA" id="ARBA00023015"/>
    </source>
</evidence>
<accession>A0A937XFY4</accession>
<dbReference type="EMBL" id="VGIR01000084">
    <property type="protein sequence ID" value="MBM3332407.1"/>
    <property type="molecule type" value="Genomic_DNA"/>
</dbReference>
<evidence type="ECO:0000313" key="8">
    <source>
        <dbReference type="EMBL" id="MBM3332407.1"/>
    </source>
</evidence>
<keyword evidence="4" id="KW-0804">Transcription</keyword>
<dbReference type="PANTHER" id="PTHR32071">
    <property type="entry name" value="TRANSCRIPTIONAL REGULATORY PROTEIN"/>
    <property type="match status" value="1"/>
</dbReference>
<dbReference type="Gene3D" id="3.40.50.2300">
    <property type="match status" value="1"/>
</dbReference>
<name>A0A937XFY4_UNCW3</name>
<evidence type="ECO:0000256" key="5">
    <source>
        <dbReference type="PROSITE-ProRule" id="PRU00169"/>
    </source>
</evidence>
<feature type="domain" description="Response regulatory" evidence="7">
    <location>
        <begin position="4"/>
        <end position="132"/>
    </location>
</feature>
<dbReference type="InterPro" id="IPR002197">
    <property type="entry name" value="HTH_Fis"/>
</dbReference>
<dbReference type="Pfam" id="PF25601">
    <property type="entry name" value="AAA_lid_14"/>
    <property type="match status" value="1"/>
</dbReference>
<keyword evidence="1" id="KW-0547">Nucleotide-binding</keyword>
<evidence type="ECO:0000259" key="6">
    <source>
        <dbReference type="PROSITE" id="PS50045"/>
    </source>
</evidence>
<dbReference type="PROSITE" id="PS50045">
    <property type="entry name" value="SIGMA54_INTERACT_4"/>
    <property type="match status" value="1"/>
</dbReference>
<dbReference type="CDD" id="cd00009">
    <property type="entry name" value="AAA"/>
    <property type="match status" value="1"/>
</dbReference>
<organism evidence="8 9">
    <name type="scientific">candidate division WOR-3 bacterium</name>
    <dbReference type="NCBI Taxonomy" id="2052148"/>
    <lineage>
        <taxon>Bacteria</taxon>
        <taxon>Bacteria division WOR-3</taxon>
    </lineage>
</organism>
<evidence type="ECO:0000259" key="7">
    <source>
        <dbReference type="PROSITE" id="PS50110"/>
    </source>
</evidence>
<evidence type="ECO:0000256" key="2">
    <source>
        <dbReference type="ARBA" id="ARBA00022840"/>
    </source>
</evidence>
<dbReference type="AlphaFoldDB" id="A0A937XFY4"/>
<proteinExistence type="predicted"/>
<dbReference type="InterPro" id="IPR027417">
    <property type="entry name" value="P-loop_NTPase"/>
</dbReference>
<dbReference type="Pfam" id="PF00158">
    <property type="entry name" value="Sigma54_activat"/>
    <property type="match status" value="1"/>
</dbReference>
<sequence length="462" mass="50642">MRHRVLVADDDKSVAQVVKFLLEEEGHDVVVVGSLSEAREQFRHQGQDPNCLSAIRSCPSFDLVVTDLKLPDGTGLDVLRLVKEASPDVPVVLITAFATVNTAVEAMKLGAFDYVQKPFDNDRLKGLVANALRLRDLKIENTRLRDEVVGRHGLSAIVGASPQMEKVREMVRLAAKSDAAVMVLGETGTGKELVARAIHFLGQRAAKPFVAVNCGAIPENLVESELFGHKKGSFTGATSDRDGRFAQADAGTIFLDEVTEMKRDLQVKLLRAIEAREIQPVGSTDTLKVDVRIISATNRDPMKCVREGEFREDLYYRLNVFTLPIPQLREHRQDIPELVASYLVQRGYGPEAVSKEALELLAEHDFPGNVRELQNVIESGLILSGGKPVVPEDIAERLMPQASGLKPQAPSIPDDGLSLADVERSHLEAALKKTGGNQSQAARLLGISRATLIYRMKKHGLM</sequence>
<dbReference type="Proteomes" id="UP000779900">
    <property type="component" value="Unassembled WGS sequence"/>
</dbReference>
<dbReference type="SMART" id="SM00382">
    <property type="entry name" value="AAA"/>
    <property type="match status" value="1"/>
</dbReference>
<dbReference type="Gene3D" id="3.40.50.300">
    <property type="entry name" value="P-loop containing nucleotide triphosphate hydrolases"/>
    <property type="match status" value="1"/>
</dbReference>
<dbReference type="InterPro" id="IPR025944">
    <property type="entry name" value="Sigma_54_int_dom_CS"/>
</dbReference>